<evidence type="ECO:0000313" key="3">
    <source>
        <dbReference type="EMBL" id="RRD04444.1"/>
    </source>
</evidence>
<evidence type="ECO:0000313" key="4">
    <source>
        <dbReference type="Proteomes" id="UP000280819"/>
    </source>
</evidence>
<reference evidence="3 4" key="1">
    <citation type="submission" date="2018-11" db="EMBL/GenBank/DDBJ databases">
        <title>Genomes From Bacteria Associated with the Canine Oral Cavity: a Test Case for Automated Genome-Based Taxonomic Assignment.</title>
        <authorList>
            <person name="Coil D.A."/>
            <person name="Jospin G."/>
            <person name="Darling A.E."/>
            <person name="Wallis C."/>
            <person name="Davis I.J."/>
            <person name="Harris S."/>
            <person name="Eisen J.A."/>
            <person name="Holcombe L.J."/>
            <person name="O'Flynn C."/>
        </authorList>
    </citation>
    <scope>NUCLEOTIDE SEQUENCE [LARGE SCALE GENOMIC DNA]</scope>
    <source>
        <strain evidence="3 4">OH887_COT-365</strain>
    </source>
</reference>
<dbReference type="AlphaFoldDB" id="A0A3P1T537"/>
<name>A0A3P1T537_9ACTN</name>
<evidence type="ECO:0000256" key="1">
    <source>
        <dbReference type="SAM" id="Coils"/>
    </source>
</evidence>
<evidence type="ECO:0000256" key="2">
    <source>
        <dbReference type="SAM" id="MobiDB-lite"/>
    </source>
</evidence>
<feature type="region of interest" description="Disordered" evidence="2">
    <location>
        <begin position="474"/>
        <end position="503"/>
    </location>
</feature>
<feature type="region of interest" description="Disordered" evidence="2">
    <location>
        <begin position="144"/>
        <end position="163"/>
    </location>
</feature>
<feature type="compositionally biased region" description="Basic residues" evidence="2">
    <location>
        <begin position="1"/>
        <end position="14"/>
    </location>
</feature>
<protein>
    <submittedName>
        <fullName evidence="3">Uncharacterized protein</fullName>
    </submittedName>
</protein>
<accession>A0A3P1T537</accession>
<dbReference type="EMBL" id="RQZG01000011">
    <property type="protein sequence ID" value="RRD04444.1"/>
    <property type="molecule type" value="Genomic_DNA"/>
</dbReference>
<feature type="region of interest" description="Disordered" evidence="2">
    <location>
        <begin position="1"/>
        <end position="43"/>
    </location>
</feature>
<proteinExistence type="predicted"/>
<feature type="coiled-coil region" evidence="1">
    <location>
        <begin position="504"/>
        <end position="545"/>
    </location>
</feature>
<sequence length="699" mass="77339">MPKRKRHAELKRRQAASAQPVKPPSHRRATTEEDARELISRLTSPERDTPLVMISHTDDNTTFTDPEKAAELGAEVWVIDRETSFAITDTFGRELTVYDGASRIFPVGTAWQDDPYASPRFLATEEWHRENQEKHLLQDLRKLLEPPPSSTSDPGDTAAAPPYRLLRTPAEGAELARTLLDGSRPHPVVVITSSRGAPGPFVDPVPVAEELHGVAPVFVMATGAVTWAFSDLLPPAGDVYGGASRVYPPGDGWVSDVYQAPLHFAQSTADSEATGNRLIAEALRWAEPSQHQTAQFRGTVEATGVVLGTVAGQAIIGLDKGGQAHSWPELVANNVSTERLFVKGQRVTGSFDHTNRSFVPKRLSAAEALAEVSVDDVVLVRVVGIGPDSGTVEPYPDFPIRLTPEHVVPSDPTVDLRSVVALNEVLPMQVIACGPEPEQWRLGSVVSDDVVASRTISLLPGGPAWLMPTQADLEVEEEPTPPPVPRPAPPRVVASPSQEEPGELDQLQEENRRLLAQLQAQNAEITKLRNRVEQQQRRVTKLQREKGQRRDIDSEAARILENDARLFADPARQLEFEVEMAWLRRFQESERNSSRRLMNWSIGEGFLESWDQVEGIERRKVVDVIVEVLTDLAPELPGREVHQLRSGQGGDDPVRTRGNQVAWRVSLQVNTPGARRLHYWRGPEGIELASIRHHDDFRT</sequence>
<dbReference type="RefSeq" id="WP_124845074.1">
    <property type="nucleotide sequence ID" value="NZ_JAUNKP010000009.1"/>
</dbReference>
<feature type="compositionally biased region" description="Basic and acidic residues" evidence="2">
    <location>
        <begin position="29"/>
        <end position="43"/>
    </location>
</feature>
<organism evidence="3 4">
    <name type="scientific">Arachnia propionica</name>
    <dbReference type="NCBI Taxonomy" id="1750"/>
    <lineage>
        <taxon>Bacteria</taxon>
        <taxon>Bacillati</taxon>
        <taxon>Actinomycetota</taxon>
        <taxon>Actinomycetes</taxon>
        <taxon>Propionibacteriales</taxon>
        <taxon>Propionibacteriaceae</taxon>
        <taxon>Arachnia</taxon>
    </lineage>
</organism>
<comment type="caution">
    <text evidence="3">The sequence shown here is derived from an EMBL/GenBank/DDBJ whole genome shotgun (WGS) entry which is preliminary data.</text>
</comment>
<gene>
    <name evidence="3" type="ORF">EII34_10305</name>
</gene>
<dbReference type="OrthoDB" id="8452205at2"/>
<dbReference type="Proteomes" id="UP000280819">
    <property type="component" value="Unassembled WGS sequence"/>
</dbReference>
<feature type="compositionally biased region" description="Pro residues" evidence="2">
    <location>
        <begin position="480"/>
        <end position="490"/>
    </location>
</feature>
<keyword evidence="1" id="KW-0175">Coiled coil</keyword>